<dbReference type="AlphaFoldDB" id="D3F793"/>
<accession>D3F793</accession>
<dbReference type="EMBL" id="CP001854">
    <property type="protein sequence ID" value="ADB48864.1"/>
    <property type="molecule type" value="Genomic_DNA"/>
</dbReference>
<organism evidence="5 6">
    <name type="scientific">Conexibacter woesei (strain DSM 14684 / CCUG 47730 / CIP 108061 / JCM 11494 / NBRC 100937 / ID131577)</name>
    <dbReference type="NCBI Taxonomy" id="469383"/>
    <lineage>
        <taxon>Bacteria</taxon>
        <taxon>Bacillati</taxon>
        <taxon>Actinomycetota</taxon>
        <taxon>Thermoleophilia</taxon>
        <taxon>Solirubrobacterales</taxon>
        <taxon>Conexibacteraceae</taxon>
        <taxon>Conexibacter</taxon>
    </lineage>
</organism>
<evidence type="ECO:0000256" key="1">
    <source>
        <dbReference type="ARBA" id="ARBA00022448"/>
    </source>
</evidence>
<reference evidence="6" key="2">
    <citation type="submission" date="2010-01" db="EMBL/GenBank/DDBJ databases">
        <title>The complete genome of Conexibacter woesei DSM 14684.</title>
        <authorList>
            <consortium name="US DOE Joint Genome Institute (JGI-PGF)"/>
            <person name="Lucas S."/>
            <person name="Copeland A."/>
            <person name="Lapidus A."/>
            <person name="Glavina del Rio T."/>
            <person name="Dalin E."/>
            <person name="Tice H."/>
            <person name="Bruce D."/>
            <person name="Goodwin L."/>
            <person name="Pitluck S."/>
            <person name="Kyrpides N."/>
            <person name="Mavromatis K."/>
            <person name="Ivanova N."/>
            <person name="Mikhailova N."/>
            <person name="Chertkov O."/>
            <person name="Brettin T."/>
            <person name="Detter J.C."/>
            <person name="Han C."/>
            <person name="Larimer F."/>
            <person name="Land M."/>
            <person name="Hauser L."/>
            <person name="Markowitz V."/>
            <person name="Cheng J.-F."/>
            <person name="Hugenholtz P."/>
            <person name="Woyke T."/>
            <person name="Wu D."/>
            <person name="Pukall R."/>
            <person name="Steenblock K."/>
            <person name="Schneider S."/>
            <person name="Klenk H.-P."/>
            <person name="Eisen J.A."/>
        </authorList>
    </citation>
    <scope>NUCLEOTIDE SEQUENCE [LARGE SCALE GENOMIC DNA]</scope>
    <source>
        <strain evidence="6">DSM 14684 / CIP 108061 / JCM 11494 / NBRC 100937 / ID131577</strain>
    </source>
</reference>
<dbReference type="Pfam" id="PF00005">
    <property type="entry name" value="ABC_tran"/>
    <property type="match status" value="1"/>
</dbReference>
<evidence type="ECO:0000256" key="2">
    <source>
        <dbReference type="ARBA" id="ARBA00022741"/>
    </source>
</evidence>
<evidence type="ECO:0000259" key="4">
    <source>
        <dbReference type="PROSITE" id="PS50893"/>
    </source>
</evidence>
<dbReference type="InterPro" id="IPR027417">
    <property type="entry name" value="P-loop_NTPase"/>
</dbReference>
<dbReference type="GO" id="GO:0005524">
    <property type="term" value="F:ATP binding"/>
    <property type="evidence" value="ECO:0007669"/>
    <property type="project" value="UniProtKB-KW"/>
</dbReference>
<dbReference type="eggNOG" id="COG0411">
    <property type="taxonomic scope" value="Bacteria"/>
</dbReference>
<dbReference type="Proteomes" id="UP000008229">
    <property type="component" value="Chromosome"/>
</dbReference>
<evidence type="ECO:0000313" key="5">
    <source>
        <dbReference type="EMBL" id="ADB48864.1"/>
    </source>
</evidence>
<dbReference type="InterPro" id="IPR003593">
    <property type="entry name" value="AAA+_ATPase"/>
</dbReference>
<reference evidence="5 6" key="1">
    <citation type="journal article" date="2010" name="Stand. Genomic Sci.">
        <title>Complete genome sequence of Conexibacter woesei type strain (ID131577).</title>
        <authorList>
            <person name="Pukall R."/>
            <person name="Lapidus A."/>
            <person name="Glavina Del Rio T."/>
            <person name="Copeland A."/>
            <person name="Tice H."/>
            <person name="Cheng J.-F."/>
            <person name="Lucas S."/>
            <person name="Chen F."/>
            <person name="Nolan M."/>
            <person name="Bruce D."/>
            <person name="Goodwin L."/>
            <person name="Pitluck S."/>
            <person name="Mavromatis K."/>
            <person name="Ivanova N."/>
            <person name="Ovchinnikova G."/>
            <person name="Pati A."/>
            <person name="Chen A."/>
            <person name="Palaniappan K."/>
            <person name="Land M."/>
            <person name="Hauser L."/>
            <person name="Chang Y.-J."/>
            <person name="Jeffries C.D."/>
            <person name="Chain P."/>
            <person name="Meincke L."/>
            <person name="Sims D."/>
            <person name="Brettin T."/>
            <person name="Detter J.C."/>
            <person name="Rohde M."/>
            <person name="Goeker M."/>
            <person name="Bristow J."/>
            <person name="Eisen J.A."/>
            <person name="Markowitz V."/>
            <person name="Kyrpides N.C."/>
            <person name="Klenk H.-P."/>
            <person name="Hugenholtz P."/>
        </authorList>
    </citation>
    <scope>NUCLEOTIDE SEQUENCE [LARGE SCALE GENOMIC DNA]</scope>
    <source>
        <strain evidence="6">DSM 14684 / CIP 108061 / JCM 11494 / NBRC 100937 / ID131577</strain>
    </source>
</reference>
<dbReference type="SMART" id="SM00382">
    <property type="entry name" value="AAA"/>
    <property type="match status" value="1"/>
</dbReference>
<dbReference type="Gene3D" id="3.40.50.300">
    <property type="entry name" value="P-loop containing nucleotide triphosphate hydrolases"/>
    <property type="match status" value="1"/>
</dbReference>
<keyword evidence="1" id="KW-0813">Transport</keyword>
<dbReference type="InterPro" id="IPR003439">
    <property type="entry name" value="ABC_transporter-like_ATP-bd"/>
</dbReference>
<keyword evidence="6" id="KW-1185">Reference proteome</keyword>
<dbReference type="Pfam" id="PF12399">
    <property type="entry name" value="BCA_ABC_TP_C"/>
    <property type="match status" value="1"/>
</dbReference>
<keyword evidence="3" id="KW-0067">ATP-binding</keyword>
<dbReference type="HOGENOM" id="CLU_000604_1_2_11"/>
<dbReference type="PANTHER" id="PTHR45772">
    <property type="entry name" value="CONSERVED COMPONENT OF ABC TRANSPORTER FOR NATURAL AMINO ACIDS-RELATED"/>
    <property type="match status" value="1"/>
</dbReference>
<dbReference type="GO" id="GO:0016887">
    <property type="term" value="F:ATP hydrolysis activity"/>
    <property type="evidence" value="ECO:0007669"/>
    <property type="project" value="InterPro"/>
</dbReference>
<dbReference type="STRING" id="469383.Cwoe_0428"/>
<name>D3F793_CONWI</name>
<keyword evidence="2" id="KW-0547">Nucleotide-binding</keyword>
<sequence>MVSEEHRREAAMLDVGGLTVEFGGVRALDGVRFAVPARQVCGLIGPNGAGKTTLFNCVSRFVDPTGGTLSVAGSDLLARRAHEVAALGVARTFQNLGLLDALSVRENVKLGSPAQRDGTPWRALRGGLAREDALDARADDVLALLGLADAAERRPGELPFGTLKRVELARALMGEPHLLLLDEPANGLSHGEVDELAQLLLGVRERLDLTLVLVEHHMGMIRAVADRAVVLDFGRVIADGEPERVCVDPVVVEAYLGTAAAA</sequence>
<dbReference type="GO" id="GO:0005886">
    <property type="term" value="C:plasma membrane"/>
    <property type="evidence" value="ECO:0007669"/>
    <property type="project" value="TreeGrafter"/>
</dbReference>
<dbReference type="KEGG" id="cwo:Cwoe_0428"/>
<evidence type="ECO:0000256" key="3">
    <source>
        <dbReference type="ARBA" id="ARBA00022840"/>
    </source>
</evidence>
<feature type="domain" description="ABC transporter" evidence="4">
    <location>
        <begin position="13"/>
        <end position="258"/>
    </location>
</feature>
<dbReference type="InterPro" id="IPR032823">
    <property type="entry name" value="BCA_ABC_TP_C"/>
</dbReference>
<dbReference type="InterPro" id="IPR051120">
    <property type="entry name" value="ABC_AA/LPS_Transport"/>
</dbReference>
<proteinExistence type="predicted"/>
<dbReference type="PROSITE" id="PS50893">
    <property type="entry name" value="ABC_TRANSPORTER_2"/>
    <property type="match status" value="1"/>
</dbReference>
<gene>
    <name evidence="5" type="ordered locus">Cwoe_0428</name>
</gene>
<dbReference type="PANTHER" id="PTHR45772:SF4">
    <property type="entry name" value="ABC TRANSPORTER ATP-BINDING PROTEIN"/>
    <property type="match status" value="1"/>
</dbReference>
<evidence type="ECO:0000313" key="6">
    <source>
        <dbReference type="Proteomes" id="UP000008229"/>
    </source>
</evidence>
<dbReference type="SUPFAM" id="SSF52540">
    <property type="entry name" value="P-loop containing nucleoside triphosphate hydrolases"/>
    <property type="match status" value="1"/>
</dbReference>
<protein>
    <submittedName>
        <fullName evidence="5">ABC transporter related protein</fullName>
    </submittedName>
</protein>